<dbReference type="Gene3D" id="3.40.720.10">
    <property type="entry name" value="Alkaline Phosphatase, subunit A"/>
    <property type="match status" value="1"/>
</dbReference>
<keyword evidence="2" id="KW-0378">Hydrolase</keyword>
<keyword evidence="3" id="KW-1185">Reference proteome</keyword>
<accession>A0A5C5XZ97</accession>
<dbReference type="PANTHER" id="PTHR43751:SF1">
    <property type="entry name" value="SULFATASE ATSG-RELATED"/>
    <property type="match status" value="1"/>
</dbReference>
<organism evidence="2 3">
    <name type="scientific">Allorhodopirellula solitaria</name>
    <dbReference type="NCBI Taxonomy" id="2527987"/>
    <lineage>
        <taxon>Bacteria</taxon>
        <taxon>Pseudomonadati</taxon>
        <taxon>Planctomycetota</taxon>
        <taxon>Planctomycetia</taxon>
        <taxon>Pirellulales</taxon>
        <taxon>Pirellulaceae</taxon>
        <taxon>Allorhodopirellula</taxon>
    </lineage>
</organism>
<dbReference type="InterPro" id="IPR052701">
    <property type="entry name" value="GAG_Ulvan_Degrading_Sulfatases"/>
</dbReference>
<dbReference type="SUPFAM" id="SSF53649">
    <property type="entry name" value="Alkaline phosphatase-like"/>
    <property type="match status" value="1"/>
</dbReference>
<protein>
    <submittedName>
        <fullName evidence="2">Arylsulfatase</fullName>
        <ecNumber evidence="2">3.1.6.1</ecNumber>
    </submittedName>
</protein>
<dbReference type="Pfam" id="PF00884">
    <property type="entry name" value="Sulfatase"/>
    <property type="match status" value="1"/>
</dbReference>
<evidence type="ECO:0000313" key="2">
    <source>
        <dbReference type="EMBL" id="TWT67265.1"/>
    </source>
</evidence>
<sequence>MEDYVDHRAIASSNFSKTISIEDYANEAGAVMQEAADQDKPFLLIVNYADAHREFVAKSRSGFPAKMVDVEIAPFSWIGSDSLHLRQELKDYFNCMNRLDEAVGMVLADLAKFEVRDNTLIIYISDHGADFPRAKGSVYEHGVRIPMIVNCPKRFPAGKVENKMVSTIDILPTMLIAAGIPVPDSLPGFALQDIDSGKVPPRKYIHTFTTGSAPSLLYMQFGIRDERYKLIYNPDRDPNLLAQSRYTNSKLSSDQYVESFLHPPEYELFDLREDPDEWNNLAESESHGAIKQRLINAMQHFQQEIHDPFIDKANVTKFINEQKEYQTKPYKRADFQWPHLDMFRSAGSLAAAPSRQ</sequence>
<dbReference type="EC" id="3.1.6.1" evidence="2"/>
<proteinExistence type="predicted"/>
<dbReference type="Proteomes" id="UP000318053">
    <property type="component" value="Unassembled WGS sequence"/>
</dbReference>
<dbReference type="GO" id="GO:0004065">
    <property type="term" value="F:arylsulfatase activity"/>
    <property type="evidence" value="ECO:0007669"/>
    <property type="project" value="UniProtKB-EC"/>
</dbReference>
<evidence type="ECO:0000259" key="1">
    <source>
        <dbReference type="Pfam" id="PF00884"/>
    </source>
</evidence>
<dbReference type="InterPro" id="IPR017850">
    <property type="entry name" value="Alkaline_phosphatase_core_sf"/>
</dbReference>
<reference evidence="2 3" key="1">
    <citation type="submission" date="2019-02" db="EMBL/GenBank/DDBJ databases">
        <title>Deep-cultivation of Planctomycetes and their phenomic and genomic characterization uncovers novel biology.</title>
        <authorList>
            <person name="Wiegand S."/>
            <person name="Jogler M."/>
            <person name="Boedeker C."/>
            <person name="Pinto D."/>
            <person name="Vollmers J."/>
            <person name="Rivas-Marin E."/>
            <person name="Kohn T."/>
            <person name="Peeters S.H."/>
            <person name="Heuer A."/>
            <person name="Rast P."/>
            <person name="Oberbeckmann S."/>
            <person name="Bunk B."/>
            <person name="Jeske O."/>
            <person name="Meyerdierks A."/>
            <person name="Storesund J.E."/>
            <person name="Kallscheuer N."/>
            <person name="Luecker S."/>
            <person name="Lage O.M."/>
            <person name="Pohl T."/>
            <person name="Merkel B.J."/>
            <person name="Hornburger P."/>
            <person name="Mueller R.-W."/>
            <person name="Bruemmer F."/>
            <person name="Labrenz M."/>
            <person name="Spormann A.M."/>
            <person name="Op Den Camp H."/>
            <person name="Overmann J."/>
            <person name="Amann R."/>
            <person name="Jetten M.S.M."/>
            <person name="Mascher T."/>
            <person name="Medema M.H."/>
            <person name="Devos D.P."/>
            <person name="Kaster A.-K."/>
            <person name="Ovreas L."/>
            <person name="Rohde M."/>
            <person name="Galperin M.Y."/>
            <person name="Jogler C."/>
        </authorList>
    </citation>
    <scope>NUCLEOTIDE SEQUENCE [LARGE SCALE GENOMIC DNA]</scope>
    <source>
        <strain evidence="2 3">CA85</strain>
    </source>
</reference>
<dbReference type="EMBL" id="SJPK01000004">
    <property type="protein sequence ID" value="TWT67265.1"/>
    <property type="molecule type" value="Genomic_DNA"/>
</dbReference>
<feature type="domain" description="Sulfatase N-terminal" evidence="1">
    <location>
        <begin position="17"/>
        <end position="180"/>
    </location>
</feature>
<gene>
    <name evidence="2" type="ORF">CA85_21150</name>
</gene>
<comment type="caution">
    <text evidence="2">The sequence shown here is derived from an EMBL/GenBank/DDBJ whole genome shotgun (WGS) entry which is preliminary data.</text>
</comment>
<evidence type="ECO:0000313" key="3">
    <source>
        <dbReference type="Proteomes" id="UP000318053"/>
    </source>
</evidence>
<dbReference type="PANTHER" id="PTHR43751">
    <property type="entry name" value="SULFATASE"/>
    <property type="match status" value="1"/>
</dbReference>
<dbReference type="AlphaFoldDB" id="A0A5C5XZ97"/>
<dbReference type="InterPro" id="IPR000917">
    <property type="entry name" value="Sulfatase_N"/>
</dbReference>
<name>A0A5C5XZ97_9BACT</name>